<dbReference type="GO" id="GO:0004725">
    <property type="term" value="F:protein tyrosine phosphatase activity"/>
    <property type="evidence" value="ECO:0007669"/>
    <property type="project" value="UniProtKB-EC"/>
</dbReference>
<reference evidence="8" key="2">
    <citation type="submission" date="2025-09" db="UniProtKB">
        <authorList>
            <consortium name="Ensembl"/>
        </authorList>
    </citation>
    <scope>IDENTIFICATION</scope>
</reference>
<comment type="catalytic activity">
    <reaction evidence="5">
        <text>O-phospho-L-threonyl-[protein] + H2O = L-threonyl-[protein] + phosphate</text>
        <dbReference type="Rhea" id="RHEA:47004"/>
        <dbReference type="Rhea" id="RHEA-COMP:11060"/>
        <dbReference type="Rhea" id="RHEA-COMP:11605"/>
        <dbReference type="ChEBI" id="CHEBI:15377"/>
        <dbReference type="ChEBI" id="CHEBI:30013"/>
        <dbReference type="ChEBI" id="CHEBI:43474"/>
        <dbReference type="ChEBI" id="CHEBI:61977"/>
        <dbReference type="EC" id="3.1.3.16"/>
    </reaction>
</comment>
<keyword evidence="3" id="KW-0904">Protein phosphatase</keyword>
<name>A0A669QV43_PHACC</name>
<dbReference type="PANTHER" id="PTHR45948">
    <property type="entry name" value="DUAL SPECIFICITY PROTEIN PHOSPHATASE DDB_G0269404-RELATED"/>
    <property type="match status" value="1"/>
</dbReference>
<evidence type="ECO:0000313" key="9">
    <source>
        <dbReference type="Proteomes" id="UP000472261"/>
    </source>
</evidence>
<evidence type="ECO:0008006" key="10">
    <source>
        <dbReference type="Google" id="ProtNLM"/>
    </source>
</evidence>
<feature type="chain" id="PRO_5025559199" description="Dual specificity phosphatase 22" evidence="7">
    <location>
        <begin position="20"/>
        <end position="63"/>
    </location>
</feature>
<dbReference type="AlphaFoldDB" id="A0A669QV43"/>
<dbReference type="PANTHER" id="PTHR45948:SF1">
    <property type="entry name" value="TYROSINE-PROTEIN PHOSPHATASE DOMAIN-CONTAINING PROTEIN"/>
    <property type="match status" value="1"/>
</dbReference>
<dbReference type="Gene3D" id="3.90.190.10">
    <property type="entry name" value="Protein tyrosine phosphatase superfamily"/>
    <property type="match status" value="1"/>
</dbReference>
<comment type="similarity">
    <text evidence="1">Belongs to the protein-tyrosine phosphatase family. Non-receptor class dual specificity subfamily.</text>
</comment>
<dbReference type="GO" id="GO:0007165">
    <property type="term" value="P:signal transduction"/>
    <property type="evidence" value="ECO:0007669"/>
    <property type="project" value="TreeGrafter"/>
</dbReference>
<proteinExistence type="inferred from homology"/>
<organism evidence="8 9">
    <name type="scientific">Phasianus colchicus</name>
    <name type="common">Common pheasant</name>
    <dbReference type="NCBI Taxonomy" id="9054"/>
    <lineage>
        <taxon>Eukaryota</taxon>
        <taxon>Metazoa</taxon>
        <taxon>Chordata</taxon>
        <taxon>Craniata</taxon>
        <taxon>Vertebrata</taxon>
        <taxon>Euteleostomi</taxon>
        <taxon>Archelosauria</taxon>
        <taxon>Archosauria</taxon>
        <taxon>Dinosauria</taxon>
        <taxon>Saurischia</taxon>
        <taxon>Theropoda</taxon>
        <taxon>Coelurosauria</taxon>
        <taxon>Aves</taxon>
        <taxon>Neognathae</taxon>
        <taxon>Galloanserae</taxon>
        <taxon>Galliformes</taxon>
        <taxon>Phasianidae</taxon>
        <taxon>Phasianinae</taxon>
        <taxon>Phasianus</taxon>
    </lineage>
</organism>
<dbReference type="Ensembl" id="ENSPCLT00000034060.1">
    <property type="protein sequence ID" value="ENSPCLP00000024532.1"/>
    <property type="gene ID" value="ENSPCLG00000021645.1"/>
</dbReference>
<evidence type="ECO:0000256" key="5">
    <source>
        <dbReference type="ARBA" id="ARBA00048336"/>
    </source>
</evidence>
<reference evidence="8" key="1">
    <citation type="submission" date="2025-08" db="UniProtKB">
        <authorList>
            <consortium name="Ensembl"/>
        </authorList>
    </citation>
    <scope>IDENTIFICATION</scope>
</reference>
<dbReference type="SUPFAM" id="SSF52799">
    <property type="entry name" value="(Phosphotyrosine protein) phosphatases II"/>
    <property type="match status" value="1"/>
</dbReference>
<dbReference type="GO" id="GO:0004722">
    <property type="term" value="F:protein serine/threonine phosphatase activity"/>
    <property type="evidence" value="ECO:0007669"/>
    <property type="project" value="UniProtKB-EC"/>
</dbReference>
<comment type="catalytic activity">
    <reaction evidence="6">
        <text>O-phospho-L-tyrosyl-[protein] + H2O = L-tyrosyl-[protein] + phosphate</text>
        <dbReference type="Rhea" id="RHEA:10684"/>
        <dbReference type="Rhea" id="RHEA-COMP:10136"/>
        <dbReference type="Rhea" id="RHEA-COMP:20101"/>
        <dbReference type="ChEBI" id="CHEBI:15377"/>
        <dbReference type="ChEBI" id="CHEBI:43474"/>
        <dbReference type="ChEBI" id="CHEBI:46858"/>
        <dbReference type="ChEBI" id="CHEBI:61978"/>
        <dbReference type="EC" id="3.1.3.48"/>
    </reaction>
</comment>
<evidence type="ECO:0000256" key="2">
    <source>
        <dbReference type="ARBA" id="ARBA00022801"/>
    </source>
</evidence>
<evidence type="ECO:0000256" key="4">
    <source>
        <dbReference type="ARBA" id="ARBA00047761"/>
    </source>
</evidence>
<evidence type="ECO:0000313" key="8">
    <source>
        <dbReference type="Ensembl" id="ENSPCLP00000024532.1"/>
    </source>
</evidence>
<keyword evidence="2" id="KW-0378">Hydrolase</keyword>
<evidence type="ECO:0000256" key="1">
    <source>
        <dbReference type="ARBA" id="ARBA00008601"/>
    </source>
</evidence>
<evidence type="ECO:0000256" key="3">
    <source>
        <dbReference type="ARBA" id="ARBA00022912"/>
    </source>
</evidence>
<accession>A0A669QV43</accession>
<keyword evidence="9" id="KW-1185">Reference proteome</keyword>
<protein>
    <recommendedName>
        <fullName evidence="10">Dual specificity phosphatase 22</fullName>
    </recommendedName>
</protein>
<dbReference type="InterPro" id="IPR029021">
    <property type="entry name" value="Prot-tyrosine_phosphatase-like"/>
</dbReference>
<evidence type="ECO:0000256" key="6">
    <source>
        <dbReference type="ARBA" id="ARBA00051722"/>
    </source>
</evidence>
<comment type="catalytic activity">
    <reaction evidence="4">
        <text>O-phospho-L-seryl-[protein] + H2O = L-seryl-[protein] + phosphate</text>
        <dbReference type="Rhea" id="RHEA:20629"/>
        <dbReference type="Rhea" id="RHEA-COMP:9863"/>
        <dbReference type="Rhea" id="RHEA-COMP:11604"/>
        <dbReference type="ChEBI" id="CHEBI:15377"/>
        <dbReference type="ChEBI" id="CHEBI:29999"/>
        <dbReference type="ChEBI" id="CHEBI:43474"/>
        <dbReference type="ChEBI" id="CHEBI:83421"/>
        <dbReference type="EC" id="3.1.3.16"/>
    </reaction>
</comment>
<dbReference type="Proteomes" id="UP000472261">
    <property type="component" value="Unplaced"/>
</dbReference>
<sequence>MRCQTEQLCFFATLQVVTGLYLGNIRDSEDRDSLRRHGVTHILSVHNGAKPVLEVNHSPSFQR</sequence>
<dbReference type="GO" id="GO:0005829">
    <property type="term" value="C:cytosol"/>
    <property type="evidence" value="ECO:0007669"/>
    <property type="project" value="TreeGrafter"/>
</dbReference>
<feature type="signal peptide" evidence="7">
    <location>
        <begin position="1"/>
        <end position="19"/>
    </location>
</feature>
<evidence type="ECO:0000256" key="7">
    <source>
        <dbReference type="SAM" id="SignalP"/>
    </source>
</evidence>
<dbReference type="OMA" id="HILSIHN"/>
<keyword evidence="7" id="KW-0732">Signal</keyword>